<keyword evidence="1" id="KW-0732">Signal</keyword>
<dbReference type="InParanoid" id="A0A067NF18"/>
<evidence type="ECO:0000313" key="3">
    <source>
        <dbReference type="Proteomes" id="UP000027073"/>
    </source>
</evidence>
<feature type="signal peptide" evidence="1">
    <location>
        <begin position="1"/>
        <end position="19"/>
    </location>
</feature>
<sequence>MRAFSNVLVIAALAVAVSAANIPAAVNRMAVNAGCNDAKITHTSHVLVGNKQVTRTGLSCTLKGMAAREPSEGTVATDPVHVCGQSCTTSCSNVSGILPPISEDCNVIAQAIEIFNGKGSTSFVAQPQTMETLTFGTCSYLFVNFSNDRLEYCWDDMATTCATAGTACFPPHQPFSPQGWCTGSGGLWAAGASHS</sequence>
<dbReference type="HOGENOM" id="CLU_083085_0_0_1"/>
<dbReference type="Proteomes" id="UP000027073">
    <property type="component" value="Unassembled WGS sequence"/>
</dbReference>
<dbReference type="STRING" id="1137138.A0A067NF18"/>
<reference evidence="3" key="1">
    <citation type="journal article" date="2014" name="Proc. Natl. Acad. Sci. U.S.A.">
        <title>Extensive sampling of basidiomycete genomes demonstrates inadequacy of the white-rot/brown-rot paradigm for wood decay fungi.</title>
        <authorList>
            <person name="Riley R."/>
            <person name="Salamov A.A."/>
            <person name="Brown D.W."/>
            <person name="Nagy L.G."/>
            <person name="Floudas D."/>
            <person name="Held B.W."/>
            <person name="Levasseur A."/>
            <person name="Lombard V."/>
            <person name="Morin E."/>
            <person name="Otillar R."/>
            <person name="Lindquist E.A."/>
            <person name="Sun H."/>
            <person name="LaButti K.M."/>
            <person name="Schmutz J."/>
            <person name="Jabbour D."/>
            <person name="Luo H."/>
            <person name="Baker S.E."/>
            <person name="Pisabarro A.G."/>
            <person name="Walton J.D."/>
            <person name="Blanchette R.A."/>
            <person name="Henrissat B."/>
            <person name="Martin F."/>
            <person name="Cullen D."/>
            <person name="Hibbett D.S."/>
            <person name="Grigoriev I.V."/>
        </authorList>
    </citation>
    <scope>NUCLEOTIDE SEQUENCE [LARGE SCALE GENOMIC DNA]</scope>
    <source>
        <strain evidence="3">PC15</strain>
    </source>
</reference>
<dbReference type="EMBL" id="KL198014">
    <property type="protein sequence ID" value="KDQ22707.1"/>
    <property type="molecule type" value="Genomic_DNA"/>
</dbReference>
<dbReference type="OrthoDB" id="3249523at2759"/>
<accession>A0A067NF18</accession>
<feature type="chain" id="PRO_5001642082" evidence="1">
    <location>
        <begin position="20"/>
        <end position="195"/>
    </location>
</feature>
<evidence type="ECO:0000256" key="1">
    <source>
        <dbReference type="SAM" id="SignalP"/>
    </source>
</evidence>
<protein>
    <submittedName>
        <fullName evidence="2">Uncharacterized protein</fullName>
    </submittedName>
</protein>
<dbReference type="AlphaFoldDB" id="A0A067NF18"/>
<organism evidence="2 3">
    <name type="scientific">Pleurotus ostreatus (strain PC15)</name>
    <name type="common">Oyster mushroom</name>
    <dbReference type="NCBI Taxonomy" id="1137138"/>
    <lineage>
        <taxon>Eukaryota</taxon>
        <taxon>Fungi</taxon>
        <taxon>Dikarya</taxon>
        <taxon>Basidiomycota</taxon>
        <taxon>Agaricomycotina</taxon>
        <taxon>Agaricomycetes</taxon>
        <taxon>Agaricomycetidae</taxon>
        <taxon>Agaricales</taxon>
        <taxon>Pleurotineae</taxon>
        <taxon>Pleurotaceae</taxon>
        <taxon>Pleurotus</taxon>
    </lineage>
</organism>
<gene>
    <name evidence="2" type="ORF">PLEOSDRAFT_1091031</name>
</gene>
<evidence type="ECO:0000313" key="2">
    <source>
        <dbReference type="EMBL" id="KDQ22707.1"/>
    </source>
</evidence>
<proteinExistence type="predicted"/>
<dbReference type="VEuPathDB" id="FungiDB:PLEOSDRAFT_1091031"/>
<name>A0A067NF18_PLEO1</name>